<dbReference type="Pfam" id="PF22936">
    <property type="entry name" value="Pol_BBD"/>
    <property type="match status" value="1"/>
</dbReference>
<gene>
    <name evidence="3" type="ORF">GIB67_004418</name>
</gene>
<dbReference type="EMBL" id="JACGCM010001275">
    <property type="protein sequence ID" value="KAF6157480.1"/>
    <property type="molecule type" value="Genomic_DNA"/>
</dbReference>
<accession>A0A7J7MRS9</accession>
<dbReference type="PANTHER" id="PTHR37771">
    <property type="entry name" value="OS02G0593400 PROTEIN"/>
    <property type="match status" value="1"/>
</dbReference>
<dbReference type="AlphaFoldDB" id="A0A7J7MRS9"/>
<protein>
    <recommendedName>
        <fullName evidence="2">Retrovirus-related Pol polyprotein from transposon TNT 1-94-like beta-barrel domain-containing protein</fullName>
    </recommendedName>
</protein>
<feature type="region of interest" description="Disordered" evidence="1">
    <location>
        <begin position="178"/>
        <end position="209"/>
    </location>
</feature>
<organism evidence="3 4">
    <name type="scientific">Kingdonia uniflora</name>
    <dbReference type="NCBI Taxonomy" id="39325"/>
    <lineage>
        <taxon>Eukaryota</taxon>
        <taxon>Viridiplantae</taxon>
        <taxon>Streptophyta</taxon>
        <taxon>Embryophyta</taxon>
        <taxon>Tracheophyta</taxon>
        <taxon>Spermatophyta</taxon>
        <taxon>Magnoliopsida</taxon>
        <taxon>Ranunculales</taxon>
        <taxon>Circaeasteraceae</taxon>
        <taxon>Kingdonia</taxon>
    </lineage>
</organism>
<feature type="compositionally biased region" description="Acidic residues" evidence="1">
    <location>
        <begin position="180"/>
        <end position="209"/>
    </location>
</feature>
<evidence type="ECO:0000256" key="1">
    <source>
        <dbReference type="SAM" id="MobiDB-lite"/>
    </source>
</evidence>
<feature type="domain" description="Retrovirus-related Pol polyprotein from transposon TNT 1-94-like beta-barrel" evidence="2">
    <location>
        <begin position="67"/>
        <end position="148"/>
    </location>
</feature>
<name>A0A7J7MRS9_9MAGN</name>
<dbReference type="InterPro" id="IPR026182">
    <property type="entry name" value="ANAPC15"/>
</dbReference>
<sequence>MLQFPAFMKQKPSLIAGVIPSSVLLPSQWPQPHNDELLLALEEADLEEKDQHLNVAYESNVSFENEWIFILGVTYHICPKREWFLQYRESHNGGNIVLLNGSVSKAVGRGTIEICMPDGVVRRLGDVLHVPGLCVNVISVPRLCSKGCEVINKLGVMEYNEIRKTNSNVVVIGRTSVDNDKEEFDNDADEEEADNAEETDGDEFEQETG</sequence>
<proteinExistence type="predicted"/>
<evidence type="ECO:0000259" key="2">
    <source>
        <dbReference type="Pfam" id="PF22936"/>
    </source>
</evidence>
<dbReference type="PANTHER" id="PTHR37771:SF2">
    <property type="entry name" value="OS02G0593400 PROTEIN"/>
    <property type="match status" value="1"/>
</dbReference>
<evidence type="ECO:0000313" key="4">
    <source>
        <dbReference type="Proteomes" id="UP000541444"/>
    </source>
</evidence>
<keyword evidence="4" id="KW-1185">Reference proteome</keyword>
<dbReference type="Pfam" id="PF15243">
    <property type="entry name" value="ANAPC15"/>
    <property type="match status" value="1"/>
</dbReference>
<dbReference type="OrthoDB" id="766467at2759"/>
<reference evidence="3 4" key="1">
    <citation type="journal article" date="2020" name="IScience">
        <title>Genome Sequencing of the Endangered Kingdonia uniflora (Circaeasteraceae, Ranunculales) Reveals Potential Mechanisms of Evolutionary Specialization.</title>
        <authorList>
            <person name="Sun Y."/>
            <person name="Deng T."/>
            <person name="Zhang A."/>
            <person name="Moore M.J."/>
            <person name="Landis J.B."/>
            <person name="Lin N."/>
            <person name="Zhang H."/>
            <person name="Zhang X."/>
            <person name="Huang J."/>
            <person name="Zhang X."/>
            <person name="Sun H."/>
            <person name="Wang H."/>
        </authorList>
    </citation>
    <scope>NUCLEOTIDE SEQUENCE [LARGE SCALE GENOMIC DNA]</scope>
    <source>
        <strain evidence="3">TB1705</strain>
        <tissue evidence="3">Leaf</tissue>
    </source>
</reference>
<evidence type="ECO:0000313" key="3">
    <source>
        <dbReference type="EMBL" id="KAF6157480.1"/>
    </source>
</evidence>
<dbReference type="GO" id="GO:0005680">
    <property type="term" value="C:anaphase-promoting complex"/>
    <property type="evidence" value="ECO:0007669"/>
    <property type="project" value="InterPro"/>
</dbReference>
<dbReference type="Proteomes" id="UP000541444">
    <property type="component" value="Unassembled WGS sequence"/>
</dbReference>
<dbReference type="InterPro" id="IPR054722">
    <property type="entry name" value="PolX-like_BBD"/>
</dbReference>
<comment type="caution">
    <text evidence="3">The sequence shown here is derived from an EMBL/GenBank/DDBJ whole genome shotgun (WGS) entry which is preliminary data.</text>
</comment>
<dbReference type="GO" id="GO:0090266">
    <property type="term" value="P:regulation of mitotic cell cycle spindle assembly checkpoint"/>
    <property type="evidence" value="ECO:0007669"/>
    <property type="project" value="InterPro"/>
</dbReference>